<reference evidence="2 3" key="1">
    <citation type="submission" date="2023-09" db="EMBL/GenBank/DDBJ databases">
        <authorList>
            <person name="Rey-Velasco X."/>
        </authorList>
    </citation>
    <scope>NUCLEOTIDE SEQUENCE [LARGE SCALE GENOMIC DNA]</scope>
    <source>
        <strain evidence="2 3">F117</strain>
    </source>
</reference>
<proteinExistence type="predicted"/>
<evidence type="ECO:0000313" key="3">
    <source>
        <dbReference type="Proteomes" id="UP001262582"/>
    </source>
</evidence>
<keyword evidence="1" id="KW-0732">Signal</keyword>
<gene>
    <name evidence="2" type="ORF">RM539_11325</name>
</gene>
<dbReference type="Proteomes" id="UP001262582">
    <property type="component" value="Unassembled WGS sequence"/>
</dbReference>
<sequence>MKIKSIIIALFFFSLFGFWSCSEDDSGVDENNSAGCANFQEEYEEVVNALTVYSEDPTSQNCENYKNALLDFSEDYRDCSLWGANYEEAINDIESIDCSEEI</sequence>
<evidence type="ECO:0008006" key="4">
    <source>
        <dbReference type="Google" id="ProtNLM"/>
    </source>
</evidence>
<name>A0ABU3D6L4_9FLAO</name>
<accession>A0ABU3D6L4</accession>
<dbReference type="RefSeq" id="WP_311503510.1">
    <property type="nucleotide sequence ID" value="NZ_JAVRHK010000007.1"/>
</dbReference>
<protein>
    <recommendedName>
        <fullName evidence="4">Lipoprotein</fullName>
    </recommendedName>
</protein>
<feature type="signal peptide" evidence="1">
    <location>
        <begin position="1"/>
        <end position="19"/>
    </location>
</feature>
<feature type="chain" id="PRO_5046393002" description="Lipoprotein" evidence="1">
    <location>
        <begin position="20"/>
        <end position="102"/>
    </location>
</feature>
<comment type="caution">
    <text evidence="2">The sequence shown here is derived from an EMBL/GenBank/DDBJ whole genome shotgun (WGS) entry which is preliminary data.</text>
</comment>
<organism evidence="2 3">
    <name type="scientific">Autumnicola musiva</name>
    <dbReference type="NCBI Taxonomy" id="3075589"/>
    <lineage>
        <taxon>Bacteria</taxon>
        <taxon>Pseudomonadati</taxon>
        <taxon>Bacteroidota</taxon>
        <taxon>Flavobacteriia</taxon>
        <taxon>Flavobacteriales</taxon>
        <taxon>Flavobacteriaceae</taxon>
        <taxon>Autumnicola</taxon>
    </lineage>
</organism>
<evidence type="ECO:0000256" key="1">
    <source>
        <dbReference type="SAM" id="SignalP"/>
    </source>
</evidence>
<keyword evidence="3" id="KW-1185">Reference proteome</keyword>
<evidence type="ECO:0000313" key="2">
    <source>
        <dbReference type="EMBL" id="MDT0677173.1"/>
    </source>
</evidence>
<dbReference type="EMBL" id="JAVRHK010000007">
    <property type="protein sequence ID" value="MDT0677173.1"/>
    <property type="molecule type" value="Genomic_DNA"/>
</dbReference>